<dbReference type="PANTHER" id="PTHR12496">
    <property type="entry name" value="CGI-41 METHYLTRANSFERASE"/>
    <property type="match status" value="1"/>
</dbReference>
<evidence type="ECO:0000259" key="1">
    <source>
        <dbReference type="Pfam" id="PF13679"/>
    </source>
</evidence>
<keyword evidence="3" id="KW-1185">Reference proteome</keyword>
<evidence type="ECO:0000313" key="3">
    <source>
        <dbReference type="Proteomes" id="UP000887013"/>
    </source>
</evidence>
<name>A0A8X6PMW5_NEPPI</name>
<feature type="domain" description="Methyltransferase" evidence="1">
    <location>
        <begin position="123"/>
        <end position="278"/>
    </location>
</feature>
<gene>
    <name evidence="2" type="primary">RRNAD1</name>
    <name evidence="2" type="ORF">NPIL_318231</name>
</gene>
<proteinExistence type="predicted"/>
<dbReference type="Proteomes" id="UP000887013">
    <property type="component" value="Unassembled WGS sequence"/>
</dbReference>
<organism evidence="2 3">
    <name type="scientific">Nephila pilipes</name>
    <name type="common">Giant wood spider</name>
    <name type="synonym">Nephila maculata</name>
    <dbReference type="NCBI Taxonomy" id="299642"/>
    <lineage>
        <taxon>Eukaryota</taxon>
        <taxon>Metazoa</taxon>
        <taxon>Ecdysozoa</taxon>
        <taxon>Arthropoda</taxon>
        <taxon>Chelicerata</taxon>
        <taxon>Arachnida</taxon>
        <taxon>Araneae</taxon>
        <taxon>Araneomorphae</taxon>
        <taxon>Entelegynae</taxon>
        <taxon>Araneoidea</taxon>
        <taxon>Nephilidae</taxon>
        <taxon>Nephila</taxon>
    </lineage>
</organism>
<dbReference type="InterPro" id="IPR029063">
    <property type="entry name" value="SAM-dependent_MTases_sf"/>
</dbReference>
<dbReference type="InterPro" id="IPR025714">
    <property type="entry name" value="Methyltranfer_dom"/>
</dbReference>
<dbReference type="OrthoDB" id="10258156at2759"/>
<reference evidence="2" key="1">
    <citation type="submission" date="2020-08" db="EMBL/GenBank/DDBJ databases">
        <title>Multicomponent nature underlies the extraordinary mechanical properties of spider dragline silk.</title>
        <authorList>
            <person name="Kono N."/>
            <person name="Nakamura H."/>
            <person name="Mori M."/>
            <person name="Yoshida Y."/>
            <person name="Ohtoshi R."/>
            <person name="Malay A.D."/>
            <person name="Moran D.A.P."/>
            <person name="Tomita M."/>
            <person name="Numata K."/>
            <person name="Arakawa K."/>
        </authorList>
    </citation>
    <scope>NUCLEOTIDE SEQUENCE</scope>
</reference>
<evidence type="ECO:0000313" key="2">
    <source>
        <dbReference type="EMBL" id="GFT76364.1"/>
    </source>
</evidence>
<protein>
    <submittedName>
        <fullName evidence="2">Protein RRNAD1</fullName>
    </submittedName>
</protein>
<dbReference type="PANTHER" id="PTHR12496:SF0">
    <property type="entry name" value="METHYLTRANSFERASE DOMAIN-CONTAINING PROTEIN"/>
    <property type="match status" value="1"/>
</dbReference>
<dbReference type="AlphaFoldDB" id="A0A8X6PMW5"/>
<comment type="caution">
    <text evidence="2">The sequence shown here is derived from an EMBL/GenBank/DDBJ whole genome shotgun (WGS) entry which is preliminary data.</text>
</comment>
<accession>A0A8X6PMW5</accession>
<sequence>MENITEITAFQIDDTSIVSYFIDLTQILAEYSWIYDVRNTEIFIHNVLENIPLSWCEVLTILSDEDLCQLPFDFILNDWPPSLVSFVNQCHRLANFRFPSKTVQDININLRKSNYMPLKVASKKQFEIEIMADLIGKICQDHNCHLVLDIGSGLGYLDQLLHHRFNLRCIGIDSSLKYTNAANDRIKDDSCINSMYHTTFEVTHSEKCIEELKSILNKKTNWKCNCDCDSADKLSSDSLVMVGLHSCGNLTQVMMKLFCEMDEVEAFVCVGCCYNKIKLDDFPMSSVAQCTVSDIRISYPEWHPCVSGLRLAAHGTRSHSAKSLVDSHNLKSIFYRALMEYYTQKENITWNQPKRHIRSSDLCNFETYCKKMLQKHHFYKDETTMKNLNNLHKQKVYLLPRIRVLLVLQMMLQPLWESFVVVDRMLYFKEKSMSVKVLALWDDAKSSRNLALCVNKR</sequence>
<dbReference type="EMBL" id="BMAW01022125">
    <property type="protein sequence ID" value="GFT76364.1"/>
    <property type="molecule type" value="Genomic_DNA"/>
</dbReference>
<dbReference type="Pfam" id="PF13679">
    <property type="entry name" value="Methyltransf_32"/>
    <property type="match status" value="1"/>
</dbReference>
<dbReference type="InterPro" id="IPR052220">
    <property type="entry name" value="METTL25"/>
</dbReference>
<dbReference type="SUPFAM" id="SSF53335">
    <property type="entry name" value="S-adenosyl-L-methionine-dependent methyltransferases"/>
    <property type="match status" value="1"/>
</dbReference>